<name>A0A4Q2DU98_9AGAR</name>
<evidence type="ECO:0000313" key="2">
    <source>
        <dbReference type="EMBL" id="RXW23261.1"/>
    </source>
</evidence>
<comment type="caution">
    <text evidence="2">The sequence shown here is derived from an EMBL/GenBank/DDBJ whole genome shotgun (WGS) entry which is preliminary data.</text>
</comment>
<reference evidence="2 3" key="1">
    <citation type="submission" date="2019-01" db="EMBL/GenBank/DDBJ databases">
        <title>Draft genome sequence of Psathyrella aberdarensis IHI B618.</title>
        <authorList>
            <person name="Buettner E."/>
            <person name="Kellner H."/>
        </authorList>
    </citation>
    <scope>NUCLEOTIDE SEQUENCE [LARGE SCALE GENOMIC DNA]</scope>
    <source>
        <strain evidence="2 3">IHI B618</strain>
    </source>
</reference>
<feature type="compositionally biased region" description="Acidic residues" evidence="1">
    <location>
        <begin position="13"/>
        <end position="31"/>
    </location>
</feature>
<gene>
    <name evidence="2" type="ORF">EST38_g2592</name>
</gene>
<accession>A0A4Q2DU98</accession>
<organism evidence="2 3">
    <name type="scientific">Candolleomyces aberdarensis</name>
    <dbReference type="NCBI Taxonomy" id="2316362"/>
    <lineage>
        <taxon>Eukaryota</taxon>
        <taxon>Fungi</taxon>
        <taxon>Dikarya</taxon>
        <taxon>Basidiomycota</taxon>
        <taxon>Agaricomycotina</taxon>
        <taxon>Agaricomycetes</taxon>
        <taxon>Agaricomycetidae</taxon>
        <taxon>Agaricales</taxon>
        <taxon>Agaricineae</taxon>
        <taxon>Psathyrellaceae</taxon>
        <taxon>Candolleomyces</taxon>
    </lineage>
</organism>
<evidence type="ECO:0000313" key="3">
    <source>
        <dbReference type="Proteomes" id="UP000290288"/>
    </source>
</evidence>
<proteinExistence type="predicted"/>
<keyword evidence="3" id="KW-1185">Reference proteome</keyword>
<dbReference type="Proteomes" id="UP000290288">
    <property type="component" value="Unassembled WGS sequence"/>
</dbReference>
<dbReference type="AlphaFoldDB" id="A0A4Q2DU98"/>
<feature type="region of interest" description="Disordered" evidence="1">
    <location>
        <begin position="1"/>
        <end position="32"/>
    </location>
</feature>
<dbReference type="EMBL" id="SDEE01000047">
    <property type="protein sequence ID" value="RXW23261.1"/>
    <property type="molecule type" value="Genomic_DNA"/>
</dbReference>
<protein>
    <submittedName>
        <fullName evidence="2">Uncharacterized protein</fullName>
    </submittedName>
</protein>
<sequence length="68" mass="7449">MDHAGAHKNFESDSPEEGNGDDNSDDDDDMIEEVRVGTTEGVYDEEIVDNDGAQVDEEEVDIGMDIDT</sequence>
<feature type="compositionally biased region" description="Basic and acidic residues" evidence="1">
    <location>
        <begin position="1"/>
        <end position="11"/>
    </location>
</feature>
<evidence type="ECO:0000256" key="1">
    <source>
        <dbReference type="SAM" id="MobiDB-lite"/>
    </source>
</evidence>